<dbReference type="PROSITE" id="PS50240">
    <property type="entry name" value="TRYPSIN_DOM"/>
    <property type="match status" value="1"/>
</dbReference>
<dbReference type="PANTHER" id="PTHR24276">
    <property type="entry name" value="POLYSERASE-RELATED"/>
    <property type="match status" value="1"/>
</dbReference>
<evidence type="ECO:0000259" key="11">
    <source>
        <dbReference type="PROSITE" id="PS50240"/>
    </source>
</evidence>
<dbReference type="InterPro" id="IPR043504">
    <property type="entry name" value="Peptidase_S1_PA_chymotrypsin"/>
</dbReference>
<gene>
    <name evidence="12" type="primary">106080526</name>
</gene>
<evidence type="ECO:0000256" key="1">
    <source>
        <dbReference type="ARBA" id="ARBA00004613"/>
    </source>
</evidence>
<organism evidence="12 13">
    <name type="scientific">Stomoxys calcitrans</name>
    <name type="common">Stable fly</name>
    <name type="synonym">Conops calcitrans</name>
    <dbReference type="NCBI Taxonomy" id="35570"/>
    <lineage>
        <taxon>Eukaryota</taxon>
        <taxon>Metazoa</taxon>
        <taxon>Ecdysozoa</taxon>
        <taxon>Arthropoda</taxon>
        <taxon>Hexapoda</taxon>
        <taxon>Insecta</taxon>
        <taxon>Pterygota</taxon>
        <taxon>Neoptera</taxon>
        <taxon>Endopterygota</taxon>
        <taxon>Diptera</taxon>
        <taxon>Brachycera</taxon>
        <taxon>Muscomorpha</taxon>
        <taxon>Muscoidea</taxon>
        <taxon>Muscidae</taxon>
        <taxon>Stomoxys</taxon>
    </lineage>
</organism>
<dbReference type="SUPFAM" id="SSF50494">
    <property type="entry name" value="Trypsin-like serine proteases"/>
    <property type="match status" value="1"/>
</dbReference>
<dbReference type="PROSITE" id="PS00134">
    <property type="entry name" value="TRYPSIN_HIS"/>
    <property type="match status" value="1"/>
</dbReference>
<dbReference type="GO" id="GO:0005576">
    <property type="term" value="C:extracellular region"/>
    <property type="evidence" value="ECO:0007669"/>
    <property type="project" value="UniProtKB-SubCell"/>
</dbReference>
<keyword evidence="13" id="KW-1185">Reference proteome</keyword>
<dbReference type="SMART" id="SM00020">
    <property type="entry name" value="Tryp_SPc"/>
    <property type="match status" value="1"/>
</dbReference>
<accession>A0A1I8Q1R5</accession>
<dbReference type="Pfam" id="PF00089">
    <property type="entry name" value="Trypsin"/>
    <property type="match status" value="1"/>
</dbReference>
<keyword evidence="7" id="KW-0865">Zymogen</keyword>
<proteinExistence type="inferred from homology"/>
<sequence>MVINSSLTVLVLALVASVSCHPKITGRIVNGTITDIERFPFAVSIRRPDGTHLCGSSIIAPSWLLTAAHCAKGRTASETKVQYGTATIGVQGENIAQVKRIIIHEQYNPSKNFLNDIALLELEEALVYNYKNIAPVTLPKPRFEIHQVPKGAPGVLIGWGYNGTHEETQDTLHSVDLKIYSDNECSRRHEKRTTSHQICAGVDEGWKGQCGGDSGGPLLYSGSIQVGIVSWSTRPCTLPPFPGVFTKVSHYVDWIYKHIN</sequence>
<keyword evidence="4 9" id="KW-0645">Protease</keyword>
<name>A0A1I8Q1R5_STOCA</name>
<dbReference type="STRING" id="35570.A0A1I8Q1R5"/>
<evidence type="ECO:0000256" key="3">
    <source>
        <dbReference type="ARBA" id="ARBA00022525"/>
    </source>
</evidence>
<evidence type="ECO:0000256" key="9">
    <source>
        <dbReference type="RuleBase" id="RU363034"/>
    </source>
</evidence>
<feature type="domain" description="Peptidase S1" evidence="11">
    <location>
        <begin position="28"/>
        <end position="260"/>
    </location>
</feature>
<dbReference type="InterPro" id="IPR050430">
    <property type="entry name" value="Peptidase_S1"/>
</dbReference>
<feature type="signal peptide" evidence="10">
    <location>
        <begin position="1"/>
        <end position="20"/>
    </location>
</feature>
<evidence type="ECO:0000256" key="7">
    <source>
        <dbReference type="ARBA" id="ARBA00023145"/>
    </source>
</evidence>
<dbReference type="PANTHER" id="PTHR24276:SF98">
    <property type="entry name" value="FI18310P1-RELATED"/>
    <property type="match status" value="1"/>
</dbReference>
<dbReference type="InterPro" id="IPR033116">
    <property type="entry name" value="TRYPSIN_SER"/>
</dbReference>
<dbReference type="CDD" id="cd00190">
    <property type="entry name" value="Tryp_SPc"/>
    <property type="match status" value="1"/>
</dbReference>
<evidence type="ECO:0000256" key="8">
    <source>
        <dbReference type="ARBA" id="ARBA00023157"/>
    </source>
</evidence>
<dbReference type="FunFam" id="2.40.10.10:FF:000047">
    <property type="entry name" value="Trypsin eta"/>
    <property type="match status" value="1"/>
</dbReference>
<dbReference type="OrthoDB" id="10051896at2759"/>
<protein>
    <recommendedName>
        <fullName evidence="11">Peptidase S1 domain-containing protein</fullName>
    </recommendedName>
</protein>
<dbReference type="InterPro" id="IPR018114">
    <property type="entry name" value="TRYPSIN_HIS"/>
</dbReference>
<evidence type="ECO:0000256" key="2">
    <source>
        <dbReference type="ARBA" id="ARBA00007664"/>
    </source>
</evidence>
<dbReference type="GO" id="GO:0016485">
    <property type="term" value="P:protein processing"/>
    <property type="evidence" value="ECO:0007669"/>
    <property type="project" value="UniProtKB-ARBA"/>
</dbReference>
<dbReference type="InterPro" id="IPR009003">
    <property type="entry name" value="Peptidase_S1_PA"/>
</dbReference>
<comment type="similarity">
    <text evidence="2">Belongs to the peptidase S1 family.</text>
</comment>
<evidence type="ECO:0000256" key="5">
    <source>
        <dbReference type="ARBA" id="ARBA00022801"/>
    </source>
</evidence>
<feature type="chain" id="PRO_5009327573" description="Peptidase S1 domain-containing protein" evidence="10">
    <location>
        <begin position="21"/>
        <end position="260"/>
    </location>
</feature>
<keyword evidence="6 9" id="KW-0720">Serine protease</keyword>
<evidence type="ECO:0000313" key="12">
    <source>
        <dbReference type="EnsemblMetazoa" id="SCAU013058-PA"/>
    </source>
</evidence>
<dbReference type="InterPro" id="IPR001254">
    <property type="entry name" value="Trypsin_dom"/>
</dbReference>
<evidence type="ECO:0000256" key="10">
    <source>
        <dbReference type="SAM" id="SignalP"/>
    </source>
</evidence>
<dbReference type="EnsemblMetazoa" id="SCAU013058-RA">
    <property type="protein sequence ID" value="SCAU013058-PA"/>
    <property type="gene ID" value="SCAU013058"/>
</dbReference>
<keyword evidence="8" id="KW-1015">Disulfide bond</keyword>
<keyword evidence="5 9" id="KW-0378">Hydrolase</keyword>
<dbReference type="VEuPathDB" id="VectorBase:SCAU013058"/>
<dbReference type="Gene3D" id="2.40.10.10">
    <property type="entry name" value="Trypsin-like serine proteases"/>
    <property type="match status" value="1"/>
</dbReference>
<dbReference type="AlphaFoldDB" id="A0A1I8Q1R5"/>
<dbReference type="GO" id="GO:0004252">
    <property type="term" value="F:serine-type endopeptidase activity"/>
    <property type="evidence" value="ECO:0007669"/>
    <property type="project" value="InterPro"/>
</dbReference>
<dbReference type="InterPro" id="IPR001314">
    <property type="entry name" value="Peptidase_S1A"/>
</dbReference>
<dbReference type="PROSITE" id="PS00135">
    <property type="entry name" value="TRYPSIN_SER"/>
    <property type="match status" value="1"/>
</dbReference>
<dbReference type="PRINTS" id="PR00722">
    <property type="entry name" value="CHYMOTRYPSIN"/>
</dbReference>
<evidence type="ECO:0000256" key="4">
    <source>
        <dbReference type="ARBA" id="ARBA00022670"/>
    </source>
</evidence>
<evidence type="ECO:0000313" key="13">
    <source>
        <dbReference type="Proteomes" id="UP000095300"/>
    </source>
</evidence>
<reference evidence="12" key="1">
    <citation type="submission" date="2020-05" db="UniProtKB">
        <authorList>
            <consortium name="EnsemblMetazoa"/>
        </authorList>
    </citation>
    <scope>IDENTIFICATION</scope>
    <source>
        <strain evidence="12">USDA</strain>
    </source>
</reference>
<evidence type="ECO:0000256" key="6">
    <source>
        <dbReference type="ARBA" id="ARBA00022825"/>
    </source>
</evidence>
<dbReference type="Proteomes" id="UP000095300">
    <property type="component" value="Unassembled WGS sequence"/>
</dbReference>
<comment type="subcellular location">
    <subcellularLocation>
        <location evidence="1">Secreted</location>
    </subcellularLocation>
</comment>
<keyword evidence="3" id="KW-0964">Secreted</keyword>
<keyword evidence="10" id="KW-0732">Signal</keyword>